<reference evidence="2" key="1">
    <citation type="submission" date="2020-03" db="EMBL/GenBank/DDBJ databases">
        <title>A high-quality chromosome-level genome assembly of a woody plant with both climbing and erect habits, Rhamnella rubrinervis.</title>
        <authorList>
            <person name="Lu Z."/>
            <person name="Yang Y."/>
            <person name="Zhu X."/>
            <person name="Sun Y."/>
        </authorList>
    </citation>
    <scope>NUCLEOTIDE SEQUENCE</scope>
    <source>
        <strain evidence="2">BYM</strain>
        <tissue evidence="2">Leaf</tissue>
    </source>
</reference>
<dbReference type="SUPFAM" id="SSF81383">
    <property type="entry name" value="F-box domain"/>
    <property type="match status" value="1"/>
</dbReference>
<evidence type="ECO:0000259" key="1">
    <source>
        <dbReference type="PROSITE" id="PS50181"/>
    </source>
</evidence>
<dbReference type="Proteomes" id="UP000796880">
    <property type="component" value="Unassembled WGS sequence"/>
</dbReference>
<dbReference type="PANTHER" id="PTHR31672:SF13">
    <property type="entry name" value="F-BOX PROTEIN CPR30-LIKE"/>
    <property type="match status" value="1"/>
</dbReference>
<dbReference type="PROSITE" id="PS50181">
    <property type="entry name" value="FBOX"/>
    <property type="match status" value="1"/>
</dbReference>
<keyword evidence="3" id="KW-1185">Reference proteome</keyword>
<accession>A0A8K0HCW4</accession>
<comment type="caution">
    <text evidence="2">The sequence shown here is derived from an EMBL/GenBank/DDBJ whole genome shotgun (WGS) entry which is preliminary data.</text>
</comment>
<dbReference type="OrthoDB" id="1867629at2759"/>
<sequence length="376" mass="43427">MEYMPDELLKEIILKLPMRSVARWKCVCKSWNSYLNSYDFIIQYLQLSNNNKIKHNGSDPDLILRYRPKDDSDDHLDLISIISHETLEVVDTHELSTYTQSIGVKRVSDYIVSCCNGVVCIADRYYDVHMLWNPKTKQVKLLPRISHSSSNILGLYQLVGFGYDDKNNDYKVVSFIGYELGTYSQVYVYSLKLDCWRMVASNVKDSDLYVNVNSVEEVGTDCMCSWLVMTNRVHHQAALSFEMSKEIIILTPFPSFEKRRHACGGITIREICTSQLVDLNGHVAFFDYVQGIICNIWWLGEIGVEDSWTKLFSIQLQHYEMPLGFWKNFGLLLYKFDGGKLVLLDIATYQRKTLQTGIMPAWQIDFNFIGSMAPIN</sequence>
<dbReference type="InterPro" id="IPR050796">
    <property type="entry name" value="SCF_F-box_component"/>
</dbReference>
<dbReference type="InterPro" id="IPR036047">
    <property type="entry name" value="F-box-like_dom_sf"/>
</dbReference>
<dbReference type="Gene3D" id="1.20.1280.50">
    <property type="match status" value="1"/>
</dbReference>
<dbReference type="EMBL" id="VOIH02000003">
    <property type="protein sequence ID" value="KAF3450317.1"/>
    <property type="molecule type" value="Genomic_DNA"/>
</dbReference>
<evidence type="ECO:0000313" key="2">
    <source>
        <dbReference type="EMBL" id="KAF3450317.1"/>
    </source>
</evidence>
<dbReference type="Pfam" id="PF08268">
    <property type="entry name" value="FBA_3"/>
    <property type="match status" value="1"/>
</dbReference>
<name>A0A8K0HCW4_9ROSA</name>
<dbReference type="InterPro" id="IPR013187">
    <property type="entry name" value="F-box-assoc_dom_typ3"/>
</dbReference>
<feature type="domain" description="F-box" evidence="1">
    <location>
        <begin position="1"/>
        <end position="45"/>
    </location>
</feature>
<dbReference type="SMART" id="SM00256">
    <property type="entry name" value="FBOX"/>
    <property type="match status" value="1"/>
</dbReference>
<dbReference type="AlphaFoldDB" id="A0A8K0HCW4"/>
<proteinExistence type="predicted"/>
<gene>
    <name evidence="2" type="ORF">FNV43_RR06397</name>
</gene>
<dbReference type="NCBIfam" id="TIGR01640">
    <property type="entry name" value="F_box_assoc_1"/>
    <property type="match status" value="1"/>
</dbReference>
<dbReference type="Pfam" id="PF00646">
    <property type="entry name" value="F-box"/>
    <property type="match status" value="1"/>
</dbReference>
<dbReference type="InterPro" id="IPR001810">
    <property type="entry name" value="F-box_dom"/>
</dbReference>
<protein>
    <recommendedName>
        <fullName evidence="1">F-box domain-containing protein</fullName>
    </recommendedName>
</protein>
<dbReference type="InterPro" id="IPR017451">
    <property type="entry name" value="F-box-assoc_interact_dom"/>
</dbReference>
<evidence type="ECO:0000313" key="3">
    <source>
        <dbReference type="Proteomes" id="UP000796880"/>
    </source>
</evidence>
<dbReference type="PANTHER" id="PTHR31672">
    <property type="entry name" value="BNACNNG10540D PROTEIN"/>
    <property type="match status" value="1"/>
</dbReference>
<dbReference type="CDD" id="cd22157">
    <property type="entry name" value="F-box_AtFBW1-like"/>
    <property type="match status" value="1"/>
</dbReference>
<organism evidence="2 3">
    <name type="scientific">Rhamnella rubrinervis</name>
    <dbReference type="NCBI Taxonomy" id="2594499"/>
    <lineage>
        <taxon>Eukaryota</taxon>
        <taxon>Viridiplantae</taxon>
        <taxon>Streptophyta</taxon>
        <taxon>Embryophyta</taxon>
        <taxon>Tracheophyta</taxon>
        <taxon>Spermatophyta</taxon>
        <taxon>Magnoliopsida</taxon>
        <taxon>eudicotyledons</taxon>
        <taxon>Gunneridae</taxon>
        <taxon>Pentapetalae</taxon>
        <taxon>rosids</taxon>
        <taxon>fabids</taxon>
        <taxon>Rosales</taxon>
        <taxon>Rhamnaceae</taxon>
        <taxon>rhamnoid group</taxon>
        <taxon>Rhamneae</taxon>
        <taxon>Rhamnella</taxon>
    </lineage>
</organism>